<dbReference type="EMBL" id="QQYZ01000004">
    <property type="protein sequence ID" value="RSY88069.1"/>
    <property type="molecule type" value="Genomic_DNA"/>
</dbReference>
<protein>
    <submittedName>
        <fullName evidence="1">Uncharacterized protein</fullName>
    </submittedName>
</protein>
<evidence type="ECO:0000313" key="2">
    <source>
        <dbReference type="Proteomes" id="UP000287746"/>
    </source>
</evidence>
<dbReference type="RefSeq" id="WP_126003949.1">
    <property type="nucleotide sequence ID" value="NZ_QQYZ01000004.1"/>
</dbReference>
<comment type="caution">
    <text evidence="1">The sequence shown here is derived from an EMBL/GenBank/DDBJ whole genome shotgun (WGS) entry which is preliminary data.</text>
</comment>
<proteinExistence type="predicted"/>
<dbReference type="AlphaFoldDB" id="A0A430G6D3"/>
<sequence>MLDRSYPQAELTAVPAVLLDAFLAERQLSDDDNLAGKLDERETQQIYATFEGAQRRALACGGLRGHDCQAAAILVGLQELDGLLDGHLTVGGASGFQRKLDEDELGALRLVRKLLVDLLPWHFSNGAGALLPMADNLGLVWKRGWS</sequence>
<accession>A0A430G6D3</accession>
<dbReference type="Proteomes" id="UP000287746">
    <property type="component" value="Unassembled WGS sequence"/>
</dbReference>
<name>A0A430G6D3_9SPHN</name>
<reference evidence="1 2" key="1">
    <citation type="submission" date="2018-07" db="EMBL/GenBank/DDBJ databases">
        <title>Genomic and Epidemiologic Investigation of an Indolent Hospital Outbreak.</title>
        <authorList>
            <person name="Johnson R.C."/>
            <person name="Deming C."/>
            <person name="Conlan S."/>
            <person name="Zellmer C.J."/>
            <person name="Michelin A.V."/>
            <person name="Lee-Lin S."/>
            <person name="Thomas P.J."/>
            <person name="Park M."/>
            <person name="Weingarten R.A."/>
            <person name="Less J."/>
            <person name="Dekker J.P."/>
            <person name="Frank K.M."/>
            <person name="Musser K.A."/>
            <person name="Mcquiston J.R."/>
            <person name="Henderson D.K."/>
            <person name="Lau A.F."/>
            <person name="Palmore T.N."/>
            <person name="Segre J.A."/>
        </authorList>
    </citation>
    <scope>NUCLEOTIDE SEQUENCE [LARGE SCALE GENOMIC DNA]</scope>
    <source>
        <strain evidence="1 2">SK-CDC1_0717</strain>
    </source>
</reference>
<evidence type="ECO:0000313" key="1">
    <source>
        <dbReference type="EMBL" id="RSY88069.1"/>
    </source>
</evidence>
<gene>
    <name evidence="1" type="ORF">DAH66_06350</name>
</gene>
<organism evidence="1 2">
    <name type="scientific">Sphingomonas koreensis</name>
    <dbReference type="NCBI Taxonomy" id="93064"/>
    <lineage>
        <taxon>Bacteria</taxon>
        <taxon>Pseudomonadati</taxon>
        <taxon>Pseudomonadota</taxon>
        <taxon>Alphaproteobacteria</taxon>
        <taxon>Sphingomonadales</taxon>
        <taxon>Sphingomonadaceae</taxon>
        <taxon>Sphingomonas</taxon>
    </lineage>
</organism>